<dbReference type="InterPro" id="IPR050237">
    <property type="entry name" value="ATP-dep_AMP-bd_enzyme"/>
</dbReference>
<dbReference type="RefSeq" id="WP_147662386.1">
    <property type="nucleotide sequence ID" value="NZ_CP042905.2"/>
</dbReference>
<dbReference type="OrthoDB" id="193284at2157"/>
<organism evidence="3 4">
    <name type="scientific">Promethearchaeum syntrophicum</name>
    <dbReference type="NCBI Taxonomy" id="2594042"/>
    <lineage>
        <taxon>Archaea</taxon>
        <taxon>Promethearchaeati</taxon>
        <taxon>Promethearchaeota</taxon>
        <taxon>Promethearchaeia</taxon>
        <taxon>Promethearchaeales</taxon>
        <taxon>Promethearchaeaceae</taxon>
        <taxon>Promethearchaeum</taxon>
    </lineage>
</organism>
<evidence type="ECO:0000313" key="4">
    <source>
        <dbReference type="Proteomes" id="UP000321408"/>
    </source>
</evidence>
<evidence type="ECO:0000259" key="2">
    <source>
        <dbReference type="Pfam" id="PF13193"/>
    </source>
</evidence>
<dbReference type="PROSITE" id="PS00455">
    <property type="entry name" value="AMP_BINDING"/>
    <property type="match status" value="1"/>
</dbReference>
<dbReference type="KEGG" id="psyt:DSAG12_01303"/>
<dbReference type="PANTHER" id="PTHR43767">
    <property type="entry name" value="LONG-CHAIN-FATTY-ACID--COA LIGASE"/>
    <property type="match status" value="1"/>
</dbReference>
<reference evidence="3 4" key="1">
    <citation type="journal article" date="2020" name="Nature">
        <title>Isolation of an archaeon at the prokaryote-eukaryote interface.</title>
        <authorList>
            <person name="Imachi H."/>
            <person name="Nobu M.K."/>
            <person name="Nakahara N."/>
            <person name="Morono Y."/>
            <person name="Ogawara M."/>
            <person name="Takaki Y."/>
            <person name="Takano Y."/>
            <person name="Uematsu K."/>
            <person name="Ikuta T."/>
            <person name="Ito M."/>
            <person name="Matsui Y."/>
            <person name="Miyazaki M."/>
            <person name="Murata K."/>
            <person name="Saito Y."/>
            <person name="Sakai S."/>
            <person name="Song C."/>
            <person name="Tasumi E."/>
            <person name="Yamanaka Y."/>
            <person name="Yamaguchi T."/>
            <person name="Kamagata Y."/>
            <person name="Tamaki H."/>
            <person name="Takai K."/>
        </authorList>
    </citation>
    <scope>NUCLEOTIDE SEQUENCE [LARGE SCALE GENOMIC DNA]</scope>
    <source>
        <strain evidence="3 4">MK-D1</strain>
    </source>
</reference>
<dbReference type="GO" id="GO:0003987">
    <property type="term" value="F:acetate-CoA ligase activity"/>
    <property type="evidence" value="ECO:0007669"/>
    <property type="project" value="UniProtKB-EC"/>
</dbReference>
<dbReference type="InterPro" id="IPR000873">
    <property type="entry name" value="AMP-dep_synth/lig_dom"/>
</dbReference>
<dbReference type="PANTHER" id="PTHR43767:SF10">
    <property type="entry name" value="SURFACTIN SYNTHASE SUBUNIT 1"/>
    <property type="match status" value="1"/>
</dbReference>
<gene>
    <name evidence="3" type="ORF">DSAG12_01303</name>
</gene>
<evidence type="ECO:0000259" key="1">
    <source>
        <dbReference type="Pfam" id="PF00501"/>
    </source>
</evidence>
<reference evidence="3 4" key="2">
    <citation type="journal article" date="2024" name="Int. J. Syst. Evol. Microbiol.">
        <title>Promethearchaeum syntrophicum gen. nov., sp. nov., an anaerobic, obligately syntrophic archaeon, the first isolate of the lineage 'Asgard' archaea, and proposal of the new archaeal phylum Promethearchaeota phyl. nov. and kingdom Promethearchaeati regn. nov.</title>
        <authorList>
            <person name="Imachi H."/>
            <person name="Nobu M.K."/>
            <person name="Kato S."/>
            <person name="Takaki Y."/>
            <person name="Miyazaki M."/>
            <person name="Miyata M."/>
            <person name="Ogawara M."/>
            <person name="Saito Y."/>
            <person name="Sakai S."/>
            <person name="Tahara Y.O."/>
            <person name="Takano Y."/>
            <person name="Tasumi E."/>
            <person name="Uematsu K."/>
            <person name="Yoshimura T."/>
            <person name="Itoh T."/>
            <person name="Ohkuma M."/>
            <person name="Takai K."/>
        </authorList>
    </citation>
    <scope>NUCLEOTIDE SEQUENCE [LARGE SCALE GENOMIC DNA]</scope>
    <source>
        <strain evidence="3 4">MK-D1</strain>
    </source>
</reference>
<dbReference type="InterPro" id="IPR045851">
    <property type="entry name" value="AMP-bd_C_sf"/>
</dbReference>
<dbReference type="Pfam" id="PF00501">
    <property type="entry name" value="AMP-binding"/>
    <property type="match status" value="1"/>
</dbReference>
<proteinExistence type="predicted"/>
<dbReference type="InterPro" id="IPR042099">
    <property type="entry name" value="ANL_N_sf"/>
</dbReference>
<dbReference type="Gene3D" id="3.30.300.30">
    <property type="match status" value="1"/>
</dbReference>
<protein>
    <submittedName>
        <fullName evidence="3">AMP-binding protein</fullName>
    </submittedName>
</protein>
<dbReference type="Pfam" id="PF13193">
    <property type="entry name" value="AMP-binding_C"/>
    <property type="match status" value="1"/>
</dbReference>
<sequence length="597" mass="67128">MTIKFPVEENRPFYGKFWPEGVPHQLDYDYSWTLNDLLEDSVKNFPNDPVIWFLDTWVTYLEFNNMVDKFASSLYMMGIRKGDVIAIYLPNSIQYVVSFYGAIKIGAIPSGINPTYKPGEILHQIEMINAKYIVALDSLYEENITEIISKWNFNKIIYTNIADLASGMSKIIIWLGKKLKKIPTGKVDHPNAISFLECLNIDPNPPNVSINPEEDAATYIMTGGTTGIPKAAILTHQNLVANSIQAELFGTRQRDPENPDMILGPRTAVIGVLPLFHSFALTAVMNLAIRVGGWMILFAKPPPVEEMLEQITSLPNPNGMIYAGAEILFQRIAVLPESTIAKYSKNGKFPFIVCISAAGPLHDYVREPFEKKTKAKLTELYGLTETSPGVSGNNLYGYREPGFIGVPFPGTDWNIFPTDNFDDGPIKIIGEEGKGEICTCGPQIMKGYLNNPERTAATIKEWDNRKWLLTGDIGYMDEYGRIKIKDRKKQLIKMAGHSVFPAEVETMIGNHPKVLEVAVAGLPDKKTGEAVKAWVSLKPKEVGTITKEELLSWCKEHMAKWKCPKYLDIINQIPKNIIGKVQRRFLQENDPLYEKKE</sequence>
<dbReference type="Proteomes" id="UP000321408">
    <property type="component" value="Chromosome"/>
</dbReference>
<dbReference type="AlphaFoldDB" id="A0A5B9D9E4"/>
<keyword evidence="4" id="KW-1185">Reference proteome</keyword>
<dbReference type="EMBL" id="CP042905">
    <property type="protein sequence ID" value="QEE15477.1"/>
    <property type="molecule type" value="Genomic_DNA"/>
</dbReference>
<evidence type="ECO:0000313" key="3">
    <source>
        <dbReference type="EMBL" id="QEE15477.1"/>
    </source>
</evidence>
<dbReference type="InterPro" id="IPR025110">
    <property type="entry name" value="AMP-bd_C"/>
</dbReference>
<dbReference type="GeneID" id="41329296"/>
<accession>A0A5B9D9E4</accession>
<dbReference type="InterPro" id="IPR020845">
    <property type="entry name" value="AMP-binding_CS"/>
</dbReference>
<dbReference type="SUPFAM" id="SSF56801">
    <property type="entry name" value="Acetyl-CoA synthetase-like"/>
    <property type="match status" value="1"/>
</dbReference>
<name>A0A5B9D9E4_9ARCH</name>
<dbReference type="Gene3D" id="3.40.50.12780">
    <property type="entry name" value="N-terminal domain of ligase-like"/>
    <property type="match status" value="1"/>
</dbReference>
<feature type="domain" description="AMP-dependent synthetase/ligase" evidence="1">
    <location>
        <begin position="38"/>
        <end position="449"/>
    </location>
</feature>
<feature type="domain" description="AMP-binding enzyme C-terminal" evidence="2">
    <location>
        <begin position="503"/>
        <end position="580"/>
    </location>
</feature>